<comment type="subcellular location">
    <subcellularLocation>
        <location evidence="1">Endomembrane system</location>
    </subcellularLocation>
</comment>
<keyword evidence="5 11" id="KW-1133">Transmembrane helix</keyword>
<dbReference type="AlphaFoldDB" id="A0A830HUK5"/>
<dbReference type="EMBL" id="BNJQ01000023">
    <property type="protein sequence ID" value="GHP09171.1"/>
    <property type="molecule type" value="Genomic_DNA"/>
</dbReference>
<evidence type="ECO:0000313" key="13">
    <source>
        <dbReference type="Proteomes" id="UP000660262"/>
    </source>
</evidence>
<evidence type="ECO:0000256" key="4">
    <source>
        <dbReference type="ARBA" id="ARBA00022692"/>
    </source>
</evidence>
<protein>
    <submittedName>
        <fullName evidence="12">Uncharacterized protein</fullName>
    </submittedName>
</protein>
<keyword evidence="8" id="KW-1071">Ligand-gated ion channel</keyword>
<evidence type="ECO:0000256" key="6">
    <source>
        <dbReference type="ARBA" id="ARBA00023065"/>
    </source>
</evidence>
<evidence type="ECO:0000256" key="2">
    <source>
        <dbReference type="ARBA" id="ARBA00009848"/>
    </source>
</evidence>
<evidence type="ECO:0000256" key="11">
    <source>
        <dbReference type="SAM" id="Phobius"/>
    </source>
</evidence>
<evidence type="ECO:0000313" key="12">
    <source>
        <dbReference type="EMBL" id="GHP09171.1"/>
    </source>
</evidence>
<comment type="similarity">
    <text evidence="2">Belongs to the P2X receptor family.</text>
</comment>
<accession>A0A830HUK5</accession>
<keyword evidence="9" id="KW-0407">Ion channel</keyword>
<keyword evidence="3" id="KW-0813">Transport</keyword>
<keyword evidence="6" id="KW-0406">Ion transport</keyword>
<gene>
    <name evidence="12" type="ORF">PPROV_000790800</name>
</gene>
<proteinExistence type="inferred from homology"/>
<sequence length="644" mass="72296">MPTSRIAHANAESSTAARGGTMLGRLGAYLSDAIDRLGLEEFNLSYTTPRVVRIQDMSLSVMEILLNLVIFAYIVIYEVVLNKGYLMCYPVSVQDVTVDVFKGVPVLRNDDCARRNRTRSEEMLDRVSVNFKSVLLQEVLLRKPPHCSETAQEENQYTCFNVDNRTLKEEIMTAQDGVVELPLTQLVSLTNGTSFYRTLADSSAMIFNTNFFVTTPPYEESKKKDPKLGGALEKFRVRLVDLDGNVVNACPPFVHHKSFRMADTCDFDTAVHFNTPCEFEPDDTHAIPFIAIAKAGGVDQLYTKVKDMHPSISSQLIDSCIESVAANTKFGAYVYKDGYADMYAAGVPQKFMRMAGGYHSIQDISTYDGYLKAVRKVCEDRSILSGGVKIQVEWTMSNVEFKVFKKEFRLRRAKPPIDVLIKVKFSPPHRANGLVAAWNLKDTDTNYPRFEDDDVKVANARWFGTTLTSSYSGQLCTVSVTKLLLTLTASLGLLALATTITETYMLKISPLKDLYKAEKVVKSGDYTRLRKTMTSDELRNVLNSDDVQMSALGKSLSRKYHDRTSSRDADEESTPIKVVEKDEKNASHIFVRQPRSPPHAAQDVKRAIEEMTLRPPMVDTDLSIQPFSARSNDMTTPRRVQPLQ</sequence>
<evidence type="ECO:0000256" key="5">
    <source>
        <dbReference type="ARBA" id="ARBA00022989"/>
    </source>
</evidence>
<reference evidence="12" key="1">
    <citation type="submission" date="2020-10" db="EMBL/GenBank/DDBJ databases">
        <title>Unveiling of a novel bifunctional photoreceptor, Dualchrome1, isolated from a cosmopolitan green alga.</title>
        <authorList>
            <person name="Suzuki S."/>
            <person name="Kawachi M."/>
        </authorList>
    </citation>
    <scope>NUCLEOTIDE SEQUENCE</scope>
    <source>
        <strain evidence="12">NIES 2893</strain>
    </source>
</reference>
<evidence type="ECO:0000256" key="9">
    <source>
        <dbReference type="ARBA" id="ARBA00023303"/>
    </source>
</evidence>
<evidence type="ECO:0000256" key="1">
    <source>
        <dbReference type="ARBA" id="ARBA00004308"/>
    </source>
</evidence>
<feature type="region of interest" description="Disordered" evidence="10">
    <location>
        <begin position="612"/>
        <end position="644"/>
    </location>
</feature>
<dbReference type="Proteomes" id="UP000660262">
    <property type="component" value="Unassembled WGS sequence"/>
</dbReference>
<dbReference type="InterPro" id="IPR059116">
    <property type="entry name" value="P2X_receptor"/>
</dbReference>
<keyword evidence="4 11" id="KW-0812">Transmembrane</keyword>
<keyword evidence="7 11" id="KW-0472">Membrane</keyword>
<feature type="transmembrane region" description="Helical" evidence="11">
    <location>
        <begin position="59"/>
        <end position="80"/>
    </location>
</feature>
<feature type="compositionally biased region" description="Polar residues" evidence="10">
    <location>
        <begin position="622"/>
        <end position="635"/>
    </location>
</feature>
<name>A0A830HUK5_9CHLO</name>
<organism evidence="12 13">
    <name type="scientific">Pycnococcus provasolii</name>
    <dbReference type="NCBI Taxonomy" id="41880"/>
    <lineage>
        <taxon>Eukaryota</taxon>
        <taxon>Viridiplantae</taxon>
        <taxon>Chlorophyta</taxon>
        <taxon>Pseudoscourfieldiophyceae</taxon>
        <taxon>Pseudoscourfieldiales</taxon>
        <taxon>Pycnococcaceae</taxon>
        <taxon>Pycnococcus</taxon>
    </lineage>
</organism>
<evidence type="ECO:0000256" key="10">
    <source>
        <dbReference type="SAM" id="MobiDB-lite"/>
    </source>
</evidence>
<evidence type="ECO:0000256" key="8">
    <source>
        <dbReference type="ARBA" id="ARBA00023286"/>
    </source>
</evidence>
<evidence type="ECO:0000256" key="3">
    <source>
        <dbReference type="ARBA" id="ARBA00022448"/>
    </source>
</evidence>
<dbReference type="Pfam" id="PF00864">
    <property type="entry name" value="P2X_receptor"/>
    <property type="match status" value="1"/>
</dbReference>
<keyword evidence="13" id="KW-1185">Reference proteome</keyword>
<feature type="region of interest" description="Disordered" evidence="10">
    <location>
        <begin position="553"/>
        <end position="574"/>
    </location>
</feature>
<evidence type="ECO:0000256" key="7">
    <source>
        <dbReference type="ARBA" id="ARBA00023136"/>
    </source>
</evidence>
<comment type="caution">
    <text evidence="12">The sequence shown here is derived from an EMBL/GenBank/DDBJ whole genome shotgun (WGS) entry which is preliminary data.</text>
</comment>
<dbReference type="Gene3D" id="1.10.287.940">
    <property type="entry name" value="atp-gated p2x4 ion channel"/>
    <property type="match status" value="1"/>
</dbReference>